<dbReference type="RefSeq" id="WP_091085517.1">
    <property type="nucleotide sequence ID" value="NZ_FMHT01000003.1"/>
</dbReference>
<dbReference type="AlphaFoldDB" id="A0A1C6SMW4"/>
<dbReference type="STRING" id="145857.GA0070616_4169"/>
<sequence>MTQSQTTLLPPADAGYSPTAEDLATLDEWFRRYDELAGAGDVEGTADLAMFPLNTVTDDAAGEGSARQLTRADYLRTMGGVLGGGGDLTMSSRRTPHFLTASLVVVFTDAEFTIDGVTQRVRYADLLVRTGGQWRFQTMIQGGWGDQQG</sequence>
<dbReference type="EMBL" id="FMHT01000003">
    <property type="protein sequence ID" value="SCL30926.1"/>
    <property type="molecule type" value="Genomic_DNA"/>
</dbReference>
<reference evidence="1 2" key="1">
    <citation type="submission" date="2016-06" db="EMBL/GenBank/DDBJ databases">
        <authorList>
            <person name="Kjaerup R.B."/>
            <person name="Dalgaard T.S."/>
            <person name="Juul-Madsen H.R."/>
        </authorList>
    </citation>
    <scope>NUCLEOTIDE SEQUENCE [LARGE SCALE GENOMIC DNA]</scope>
    <source>
        <strain evidence="1 2">DSM 43818</strain>
    </source>
</reference>
<name>A0A1C6SMW4_9ACTN</name>
<organism evidence="1 2">
    <name type="scientific">Micromonospora nigra</name>
    <dbReference type="NCBI Taxonomy" id="145857"/>
    <lineage>
        <taxon>Bacteria</taxon>
        <taxon>Bacillati</taxon>
        <taxon>Actinomycetota</taxon>
        <taxon>Actinomycetes</taxon>
        <taxon>Micromonosporales</taxon>
        <taxon>Micromonosporaceae</taxon>
        <taxon>Micromonospora</taxon>
    </lineage>
</organism>
<keyword evidence="2" id="KW-1185">Reference proteome</keyword>
<accession>A0A1C6SMW4</accession>
<protein>
    <recommendedName>
        <fullName evidence="3">SnoaL-like domain-containing protein</fullName>
    </recommendedName>
</protein>
<proteinExistence type="predicted"/>
<gene>
    <name evidence="1" type="ORF">GA0070616_4169</name>
</gene>
<dbReference type="SUPFAM" id="SSF54427">
    <property type="entry name" value="NTF2-like"/>
    <property type="match status" value="1"/>
</dbReference>
<evidence type="ECO:0000313" key="2">
    <source>
        <dbReference type="Proteomes" id="UP000199699"/>
    </source>
</evidence>
<dbReference type="Proteomes" id="UP000199699">
    <property type="component" value="Unassembled WGS sequence"/>
</dbReference>
<dbReference type="InterPro" id="IPR032710">
    <property type="entry name" value="NTF2-like_dom_sf"/>
</dbReference>
<dbReference type="OrthoDB" id="4186450at2"/>
<dbReference type="Gene3D" id="3.10.450.50">
    <property type="match status" value="1"/>
</dbReference>
<evidence type="ECO:0008006" key="3">
    <source>
        <dbReference type="Google" id="ProtNLM"/>
    </source>
</evidence>
<evidence type="ECO:0000313" key="1">
    <source>
        <dbReference type="EMBL" id="SCL30926.1"/>
    </source>
</evidence>